<reference evidence="3" key="1">
    <citation type="submission" date="2022-11" db="UniProtKB">
        <authorList>
            <consortium name="WormBaseParasite"/>
        </authorList>
    </citation>
    <scope>IDENTIFICATION</scope>
</reference>
<protein>
    <submittedName>
        <fullName evidence="3">Uncharacterized protein</fullName>
    </submittedName>
</protein>
<evidence type="ECO:0000313" key="3">
    <source>
        <dbReference type="WBParaSite" id="PDA_v2.g15544.t1"/>
    </source>
</evidence>
<feature type="transmembrane region" description="Helical" evidence="1">
    <location>
        <begin position="6"/>
        <end position="29"/>
    </location>
</feature>
<sequence length="67" mass="7289">MSDTLPILIAGYSIAIFGFVSSVISLWLIYKITVLHNGFGLISAAQSIVEGSILFFNVFVAYTTILM</sequence>
<evidence type="ECO:0000256" key="1">
    <source>
        <dbReference type="SAM" id="Phobius"/>
    </source>
</evidence>
<keyword evidence="1" id="KW-0812">Transmembrane</keyword>
<dbReference type="WBParaSite" id="PDA_v2.g15544.t1">
    <property type="protein sequence ID" value="PDA_v2.g15544.t1"/>
    <property type="gene ID" value="PDA_v2.g15544"/>
</dbReference>
<evidence type="ECO:0000313" key="2">
    <source>
        <dbReference type="Proteomes" id="UP000887578"/>
    </source>
</evidence>
<dbReference type="Proteomes" id="UP000887578">
    <property type="component" value="Unplaced"/>
</dbReference>
<name>A0A914PBL6_9BILA</name>
<feature type="transmembrane region" description="Helical" evidence="1">
    <location>
        <begin position="41"/>
        <end position="65"/>
    </location>
</feature>
<keyword evidence="2" id="KW-1185">Reference proteome</keyword>
<keyword evidence="1" id="KW-1133">Transmembrane helix</keyword>
<organism evidence="2 3">
    <name type="scientific">Panagrolaimus davidi</name>
    <dbReference type="NCBI Taxonomy" id="227884"/>
    <lineage>
        <taxon>Eukaryota</taxon>
        <taxon>Metazoa</taxon>
        <taxon>Ecdysozoa</taxon>
        <taxon>Nematoda</taxon>
        <taxon>Chromadorea</taxon>
        <taxon>Rhabditida</taxon>
        <taxon>Tylenchina</taxon>
        <taxon>Panagrolaimomorpha</taxon>
        <taxon>Panagrolaimoidea</taxon>
        <taxon>Panagrolaimidae</taxon>
        <taxon>Panagrolaimus</taxon>
    </lineage>
</organism>
<keyword evidence="1" id="KW-0472">Membrane</keyword>
<accession>A0A914PBL6</accession>
<proteinExistence type="predicted"/>
<dbReference type="AlphaFoldDB" id="A0A914PBL6"/>